<dbReference type="RefSeq" id="WP_133847748.1">
    <property type="nucleotide sequence ID" value="NZ_SNXZ01000001.1"/>
</dbReference>
<dbReference type="EMBL" id="SNXZ01000001">
    <property type="protein sequence ID" value="TDQ04912.1"/>
    <property type="molecule type" value="Genomic_DNA"/>
</dbReference>
<reference evidence="1 2" key="1">
    <citation type="submission" date="2019-03" db="EMBL/GenBank/DDBJ databases">
        <title>Genomic Encyclopedia of Type Strains, Phase IV (KMG-IV): sequencing the most valuable type-strain genomes for metagenomic binning, comparative biology and taxonomic classification.</title>
        <authorList>
            <person name="Goeker M."/>
        </authorList>
    </citation>
    <scope>NUCLEOTIDE SEQUENCE [LARGE SCALE GENOMIC DNA]</scope>
    <source>
        <strain evidence="1 2">DSM 45361</strain>
    </source>
</reference>
<sequence length="224" mass="24532">MSEPGRVELLGWTRIVDHVHQQQTRFLAGGGPGNEPPLPPHGVETPGPQDFGLDLALNTAGLEYFALKDWKHAGALLGHFLENQGTDFPVDPAQLMRDVPSFQRDVDAFVAGKAGTGAFDSGWINTNTDITDAAGNVTGQQSLDWYYALHDWRYRVTGTSTVVDGQPHTEYKVEIYKPYIFGAPRSDINIPVLGGKLSQDDIQHLNATGLARNFVVTGDRTFTK</sequence>
<name>A0A4R6SND7_LABRH</name>
<evidence type="ECO:0000313" key="1">
    <source>
        <dbReference type="EMBL" id="TDQ04912.1"/>
    </source>
</evidence>
<evidence type="ECO:0000313" key="2">
    <source>
        <dbReference type="Proteomes" id="UP000295444"/>
    </source>
</evidence>
<protein>
    <submittedName>
        <fullName evidence="1">Uncharacterized protein</fullName>
    </submittedName>
</protein>
<dbReference type="Proteomes" id="UP000295444">
    <property type="component" value="Unassembled WGS sequence"/>
</dbReference>
<accession>A0A4R6SND7</accession>
<organism evidence="1 2">
    <name type="scientific">Labedaea rhizosphaerae</name>
    <dbReference type="NCBI Taxonomy" id="598644"/>
    <lineage>
        <taxon>Bacteria</taxon>
        <taxon>Bacillati</taxon>
        <taxon>Actinomycetota</taxon>
        <taxon>Actinomycetes</taxon>
        <taxon>Pseudonocardiales</taxon>
        <taxon>Pseudonocardiaceae</taxon>
        <taxon>Labedaea</taxon>
    </lineage>
</organism>
<comment type="caution">
    <text evidence="1">The sequence shown here is derived from an EMBL/GenBank/DDBJ whole genome shotgun (WGS) entry which is preliminary data.</text>
</comment>
<keyword evidence="2" id="KW-1185">Reference proteome</keyword>
<dbReference type="AlphaFoldDB" id="A0A4R6SND7"/>
<dbReference type="OrthoDB" id="6624031at2"/>
<proteinExistence type="predicted"/>
<gene>
    <name evidence="1" type="ORF">EV186_101873</name>
</gene>